<name>A0A0E9X4C9_ANGAN</name>
<reference evidence="1" key="2">
    <citation type="journal article" date="2015" name="Fish Shellfish Immunol.">
        <title>Early steps in the European eel (Anguilla anguilla)-Vibrio vulnificus interaction in the gills: Role of the RtxA13 toxin.</title>
        <authorList>
            <person name="Callol A."/>
            <person name="Pajuelo D."/>
            <person name="Ebbesson L."/>
            <person name="Teles M."/>
            <person name="MacKenzie S."/>
            <person name="Amaro C."/>
        </authorList>
    </citation>
    <scope>NUCLEOTIDE SEQUENCE</scope>
</reference>
<evidence type="ECO:0000313" key="1">
    <source>
        <dbReference type="EMBL" id="JAH96548.1"/>
    </source>
</evidence>
<dbReference type="EMBL" id="GBXM01012029">
    <property type="protein sequence ID" value="JAH96548.1"/>
    <property type="molecule type" value="Transcribed_RNA"/>
</dbReference>
<dbReference type="AlphaFoldDB" id="A0A0E9X4C9"/>
<reference evidence="1" key="1">
    <citation type="submission" date="2014-11" db="EMBL/GenBank/DDBJ databases">
        <authorList>
            <person name="Amaro Gonzalez C."/>
        </authorList>
    </citation>
    <scope>NUCLEOTIDE SEQUENCE</scope>
</reference>
<organism evidence="1">
    <name type="scientific">Anguilla anguilla</name>
    <name type="common">European freshwater eel</name>
    <name type="synonym">Muraena anguilla</name>
    <dbReference type="NCBI Taxonomy" id="7936"/>
    <lineage>
        <taxon>Eukaryota</taxon>
        <taxon>Metazoa</taxon>
        <taxon>Chordata</taxon>
        <taxon>Craniata</taxon>
        <taxon>Vertebrata</taxon>
        <taxon>Euteleostomi</taxon>
        <taxon>Actinopterygii</taxon>
        <taxon>Neopterygii</taxon>
        <taxon>Teleostei</taxon>
        <taxon>Anguilliformes</taxon>
        <taxon>Anguillidae</taxon>
        <taxon>Anguilla</taxon>
    </lineage>
</organism>
<protein>
    <submittedName>
        <fullName evidence="1">Uncharacterized protein</fullName>
    </submittedName>
</protein>
<proteinExistence type="predicted"/>
<sequence>MYKSQHDMLWVCSRLTVLDGLLHSIKNQARFREAIESWPGLALMVQRCTAMTADCRGHIFTQTRTR</sequence>
<accession>A0A0E9X4C9</accession>